<accession>A0A5K3G077</accession>
<dbReference type="AlphaFoldDB" id="A0A5K3G077"/>
<organism evidence="1">
    <name type="scientific">Mesocestoides corti</name>
    <name type="common">Flatworm</name>
    <dbReference type="NCBI Taxonomy" id="53468"/>
    <lineage>
        <taxon>Eukaryota</taxon>
        <taxon>Metazoa</taxon>
        <taxon>Spiralia</taxon>
        <taxon>Lophotrochozoa</taxon>
        <taxon>Platyhelminthes</taxon>
        <taxon>Cestoda</taxon>
        <taxon>Eucestoda</taxon>
        <taxon>Cyclophyllidea</taxon>
        <taxon>Mesocestoididae</taxon>
        <taxon>Mesocestoides</taxon>
    </lineage>
</organism>
<evidence type="ECO:0000313" key="1">
    <source>
        <dbReference type="WBParaSite" id="MCU_012380-RA"/>
    </source>
</evidence>
<proteinExistence type="predicted"/>
<dbReference type="WBParaSite" id="MCU_012380-RA">
    <property type="protein sequence ID" value="MCU_012380-RA"/>
    <property type="gene ID" value="MCU_012380"/>
</dbReference>
<reference evidence="1" key="1">
    <citation type="submission" date="2019-11" db="UniProtKB">
        <authorList>
            <consortium name="WormBaseParasite"/>
        </authorList>
    </citation>
    <scope>IDENTIFICATION</scope>
</reference>
<name>A0A5K3G077_MESCO</name>
<sequence length="121" mass="13504">MTSHRARQAILKEFTTPKYFKLQGLAVSVEFQSPGKKETGKTDKALLANHKPEPYVRRRPSESTTRLLRRSLYTASQTCLSLVGCPSSSHAIGTQRAGGLAEASVVQYVCTLTRRYIRFVD</sequence>
<protein>
    <submittedName>
        <fullName evidence="1">Uncharacterized protein</fullName>
    </submittedName>
</protein>